<feature type="compositionally biased region" description="Basic and acidic residues" evidence="1">
    <location>
        <begin position="166"/>
        <end position="191"/>
    </location>
</feature>
<reference evidence="2 3" key="1">
    <citation type="submission" date="2018-06" db="EMBL/GenBank/DDBJ databases">
        <title>Genomic Encyclopedia of Type Strains, Phase III (KMG-III): the genomes of soil and plant-associated and newly described type strains.</title>
        <authorList>
            <person name="Whitman W."/>
        </authorList>
    </citation>
    <scope>NUCLEOTIDE SEQUENCE [LARGE SCALE GENOMIC DNA]</scope>
    <source>
        <strain evidence="2 3">CGMCC 4.7090</strain>
    </source>
</reference>
<dbReference type="AlphaFoldDB" id="A0A327YW75"/>
<feature type="compositionally biased region" description="Pro residues" evidence="1">
    <location>
        <begin position="253"/>
        <end position="266"/>
    </location>
</feature>
<dbReference type="EMBL" id="QLMJ01000032">
    <property type="protein sequence ID" value="RAK25539.1"/>
    <property type="molecule type" value="Genomic_DNA"/>
</dbReference>
<accession>A0A327YW75</accession>
<evidence type="ECO:0000313" key="3">
    <source>
        <dbReference type="Proteomes" id="UP000249341"/>
    </source>
</evidence>
<evidence type="ECO:0000313" key="2">
    <source>
        <dbReference type="EMBL" id="RAK25539.1"/>
    </source>
</evidence>
<keyword evidence="3" id="KW-1185">Reference proteome</keyword>
<protein>
    <submittedName>
        <fullName evidence="2">Uncharacterized protein</fullName>
    </submittedName>
</protein>
<dbReference type="Proteomes" id="UP000249341">
    <property type="component" value="Unassembled WGS sequence"/>
</dbReference>
<feature type="compositionally biased region" description="Basic and acidic residues" evidence="1">
    <location>
        <begin position="47"/>
        <end position="65"/>
    </location>
</feature>
<feature type="compositionally biased region" description="Low complexity" evidence="1">
    <location>
        <begin position="97"/>
        <end position="112"/>
    </location>
</feature>
<evidence type="ECO:0000256" key="1">
    <source>
        <dbReference type="SAM" id="MobiDB-lite"/>
    </source>
</evidence>
<comment type="caution">
    <text evidence="2">The sequence shown here is derived from an EMBL/GenBank/DDBJ whole genome shotgun (WGS) entry which is preliminary data.</text>
</comment>
<name>A0A327YW75_9ACTN</name>
<feature type="compositionally biased region" description="Basic and acidic residues" evidence="1">
    <location>
        <begin position="326"/>
        <end position="338"/>
    </location>
</feature>
<feature type="compositionally biased region" description="Basic and acidic residues" evidence="1">
    <location>
        <begin position="302"/>
        <end position="318"/>
    </location>
</feature>
<feature type="region of interest" description="Disordered" evidence="1">
    <location>
        <begin position="21"/>
        <end position="338"/>
    </location>
</feature>
<sequence>MKGQRGLFSRAELATMRDRTAARNYSAAKDEFRRQHERHRAWGLTQRHAERLRRLDAARAAHAAEAEPETGTAGSDPGPSSAPKNGATVSNVRAGHTTAATDTTAVSAVEDTSAGCGQTESGTPGVGSGATSADAAKTGTAPGDDLPQASRLVSRPVAHETPPAEPARDRPAIEEATDPRPGKQVHQRERATLPQAQESFAAGGEAGRRLRPRPVAPNTCMFAARHGTTDAGETGAVPRPGPPIPVRHTRSARPPPSHLPPRPPRTSPRRPGGSGRSGRARARDAGRTEPKARSTRHRARDTRHGTRDTRHGTRDTRHGTQSTEHGAQRTEHTGPTHRAHGEVASDWVWLRLALGGLGPDRVVLGG</sequence>
<gene>
    <name evidence="2" type="ORF">B0I29_1321</name>
</gene>
<organism evidence="2 3">
    <name type="scientific">Actinoplanes lutulentus</name>
    <dbReference type="NCBI Taxonomy" id="1287878"/>
    <lineage>
        <taxon>Bacteria</taxon>
        <taxon>Bacillati</taxon>
        <taxon>Actinomycetota</taxon>
        <taxon>Actinomycetes</taxon>
        <taxon>Micromonosporales</taxon>
        <taxon>Micromonosporaceae</taxon>
        <taxon>Actinoplanes</taxon>
    </lineage>
</organism>
<proteinExistence type="predicted"/>
<feature type="compositionally biased region" description="Basic and acidic residues" evidence="1">
    <location>
        <begin position="281"/>
        <end position="292"/>
    </location>
</feature>